<comment type="caution">
    <text evidence="2">The sequence shown here is derived from an EMBL/GenBank/DDBJ whole genome shotgun (WGS) entry which is preliminary data.</text>
</comment>
<evidence type="ECO:0000259" key="1">
    <source>
        <dbReference type="Pfam" id="PF14129"/>
    </source>
</evidence>
<dbReference type="PROSITE" id="PS51257">
    <property type="entry name" value="PROKAR_LIPOPROTEIN"/>
    <property type="match status" value="1"/>
</dbReference>
<sequence length="134" mass="15361">MKIKFFIIFVVILGACQNVNKAPKPDNLIPEDKMVDILVDLQRLDAVIQKNDQQFEMRNVKAKDLILEKYKVDSLQIANSSNYYAEDFSVNESIYEKVKSILEAEKKLVDSLYANKKTEMEKAKAKKITAVDSL</sequence>
<organism evidence="2 3">
    <name type="scientific">Mesonia algae</name>
    <dbReference type="NCBI Taxonomy" id="213248"/>
    <lineage>
        <taxon>Bacteria</taxon>
        <taxon>Pseudomonadati</taxon>
        <taxon>Bacteroidota</taxon>
        <taxon>Flavobacteriia</taxon>
        <taxon>Flavobacteriales</taxon>
        <taxon>Flavobacteriaceae</taxon>
        <taxon>Mesonia</taxon>
    </lineage>
</organism>
<evidence type="ECO:0000313" key="2">
    <source>
        <dbReference type="EMBL" id="PZW43832.1"/>
    </source>
</evidence>
<protein>
    <submittedName>
        <fullName evidence="2">Uncharacterized protein DUF4296</fullName>
    </submittedName>
</protein>
<accession>A0A2W7IDY4</accession>
<dbReference type="EMBL" id="QKYV01000001">
    <property type="protein sequence ID" value="PZW43832.1"/>
    <property type="molecule type" value="Genomic_DNA"/>
</dbReference>
<dbReference type="RefSeq" id="WP_111539518.1">
    <property type="nucleotide sequence ID" value="NZ_QKYV01000001.1"/>
</dbReference>
<proteinExistence type="predicted"/>
<keyword evidence="3" id="KW-1185">Reference proteome</keyword>
<dbReference type="AlphaFoldDB" id="A0A2W7IDY4"/>
<feature type="domain" description="DUF4296" evidence="1">
    <location>
        <begin position="25"/>
        <end position="107"/>
    </location>
</feature>
<gene>
    <name evidence="2" type="ORF">LX95_00157</name>
</gene>
<name>A0A2W7IDY4_9FLAO</name>
<evidence type="ECO:0000313" key="3">
    <source>
        <dbReference type="Proteomes" id="UP000249542"/>
    </source>
</evidence>
<dbReference type="InterPro" id="IPR025381">
    <property type="entry name" value="DUF4296"/>
</dbReference>
<reference evidence="2 3" key="1">
    <citation type="submission" date="2018-06" db="EMBL/GenBank/DDBJ databases">
        <title>Genomic Encyclopedia of Archaeal and Bacterial Type Strains, Phase II (KMG-II): from individual species to whole genera.</title>
        <authorList>
            <person name="Goeker M."/>
        </authorList>
    </citation>
    <scope>NUCLEOTIDE SEQUENCE [LARGE SCALE GENOMIC DNA]</scope>
    <source>
        <strain evidence="2 3">DSM 15361</strain>
    </source>
</reference>
<dbReference type="Pfam" id="PF14129">
    <property type="entry name" value="DUF4296"/>
    <property type="match status" value="1"/>
</dbReference>
<dbReference type="Proteomes" id="UP000249542">
    <property type="component" value="Unassembled WGS sequence"/>
</dbReference>